<dbReference type="PROSITE" id="PS51757">
    <property type="entry name" value="TH1"/>
    <property type="match status" value="1"/>
</dbReference>
<feature type="domain" description="TH1" evidence="1">
    <location>
        <begin position="18"/>
        <end position="194"/>
    </location>
</feature>
<dbReference type="PANTHER" id="PTHR34969">
    <property type="entry name" value="OS01G0621700 PROTEIN"/>
    <property type="match status" value="1"/>
</dbReference>
<gene>
    <name evidence="2" type="ORF">TVAG_293610</name>
</gene>
<dbReference type="RefSeq" id="XP_001293930.1">
    <property type="nucleotide sequence ID" value="XM_001293929.1"/>
</dbReference>
<organism evidence="2 3">
    <name type="scientific">Trichomonas vaginalis (strain ATCC PRA-98 / G3)</name>
    <dbReference type="NCBI Taxonomy" id="412133"/>
    <lineage>
        <taxon>Eukaryota</taxon>
        <taxon>Metamonada</taxon>
        <taxon>Parabasalia</taxon>
        <taxon>Trichomonadida</taxon>
        <taxon>Trichomonadidae</taxon>
        <taxon>Trichomonas</taxon>
    </lineage>
</organism>
<dbReference type="SMR" id="A2GPB6"/>
<name>A2GPB6_TRIV3</name>
<dbReference type="KEGG" id="tva:4738447"/>
<reference evidence="2" key="2">
    <citation type="journal article" date="2007" name="Science">
        <title>Draft genome sequence of the sexually transmitted pathogen Trichomonas vaginalis.</title>
        <authorList>
            <person name="Carlton J.M."/>
            <person name="Hirt R.P."/>
            <person name="Silva J.C."/>
            <person name="Delcher A.L."/>
            <person name="Schatz M."/>
            <person name="Zhao Q."/>
            <person name="Wortman J.R."/>
            <person name="Bidwell S.L."/>
            <person name="Alsmark U.C.M."/>
            <person name="Besteiro S."/>
            <person name="Sicheritz-Ponten T."/>
            <person name="Noel C.J."/>
            <person name="Dacks J.B."/>
            <person name="Foster P.G."/>
            <person name="Simillion C."/>
            <person name="Van de Peer Y."/>
            <person name="Miranda-Saavedra D."/>
            <person name="Barton G.J."/>
            <person name="Westrop G.D."/>
            <person name="Mueller S."/>
            <person name="Dessi D."/>
            <person name="Fiori P.L."/>
            <person name="Ren Q."/>
            <person name="Paulsen I."/>
            <person name="Zhang H."/>
            <person name="Bastida-Corcuera F.D."/>
            <person name="Simoes-Barbosa A."/>
            <person name="Brown M.T."/>
            <person name="Hayes R.D."/>
            <person name="Mukherjee M."/>
            <person name="Okumura C.Y."/>
            <person name="Schneider R."/>
            <person name="Smith A.J."/>
            <person name="Vanacova S."/>
            <person name="Villalvazo M."/>
            <person name="Haas B.J."/>
            <person name="Pertea M."/>
            <person name="Feldblyum T.V."/>
            <person name="Utterback T.R."/>
            <person name="Shu C.L."/>
            <person name="Osoegawa K."/>
            <person name="de Jong P.J."/>
            <person name="Hrdy I."/>
            <person name="Horvathova L."/>
            <person name="Zubacova Z."/>
            <person name="Dolezal P."/>
            <person name="Malik S.B."/>
            <person name="Logsdon J.M. Jr."/>
            <person name="Henze K."/>
            <person name="Gupta A."/>
            <person name="Wang C.C."/>
            <person name="Dunne R.L."/>
            <person name="Upcroft J.A."/>
            <person name="Upcroft P."/>
            <person name="White O."/>
            <person name="Salzberg S.L."/>
            <person name="Tang P."/>
            <person name="Chiu C.-H."/>
            <person name="Lee Y.-S."/>
            <person name="Embley T.M."/>
            <person name="Coombs G.H."/>
            <person name="Mottram J.C."/>
            <person name="Tachezy J."/>
            <person name="Fraser-Liggett C.M."/>
            <person name="Johnson P.J."/>
        </authorList>
    </citation>
    <scope>NUCLEOTIDE SEQUENCE [LARGE SCALE GENOMIC DNA]</scope>
    <source>
        <strain evidence="2">G3</strain>
    </source>
</reference>
<dbReference type="Proteomes" id="UP000001542">
    <property type="component" value="Unassembled WGS sequence"/>
</dbReference>
<protein>
    <recommendedName>
        <fullName evidence="1">TH1 domain-containing protein</fullName>
    </recommendedName>
</protein>
<sequence>MDLGKSEAQNLELKLRRKRRRNSSASKGTSTIRFVLSTDKKYMQTLADNHDQDNVEYSERVLLVHTEFKLVPFVLIITKSQIYLFKEQSANLKKKASCHNIDQVCLSHQTDNFMLIRLKNGGDILFLSPNKIQIARILAKRWDRSSVFPLSITDRFRYRIDEKTIYAIVFSRSDFGVETSIYTENGSETPGKKSKSSK</sequence>
<proteinExistence type="predicted"/>
<dbReference type="EMBL" id="DS118076">
    <property type="protein sequence ID" value="EAX81000.1"/>
    <property type="molecule type" value="Genomic_DNA"/>
</dbReference>
<evidence type="ECO:0000313" key="2">
    <source>
        <dbReference type="EMBL" id="EAX81000.1"/>
    </source>
</evidence>
<dbReference type="GO" id="GO:0016459">
    <property type="term" value="C:myosin complex"/>
    <property type="evidence" value="ECO:0007669"/>
    <property type="project" value="InterPro"/>
</dbReference>
<reference evidence="2" key="1">
    <citation type="submission" date="2006-10" db="EMBL/GenBank/DDBJ databases">
        <authorList>
            <person name="Amadeo P."/>
            <person name="Zhao Q."/>
            <person name="Wortman J."/>
            <person name="Fraser-Liggett C."/>
            <person name="Carlton J."/>
        </authorList>
    </citation>
    <scope>NUCLEOTIDE SEQUENCE</scope>
    <source>
        <strain evidence="2">G3</strain>
    </source>
</reference>
<dbReference type="InParanoid" id="A2GPB6"/>
<evidence type="ECO:0000313" key="3">
    <source>
        <dbReference type="Proteomes" id="UP000001542"/>
    </source>
</evidence>
<dbReference type="PANTHER" id="PTHR34969:SF1">
    <property type="entry name" value="TH1 DOMAIN-CONTAINING PROTEIN"/>
    <property type="match status" value="1"/>
</dbReference>
<dbReference type="OrthoDB" id="6108017at2759"/>
<dbReference type="VEuPathDB" id="TrichDB:TVAG_293610"/>
<dbReference type="GO" id="GO:0003774">
    <property type="term" value="F:cytoskeletal motor activity"/>
    <property type="evidence" value="ECO:0007669"/>
    <property type="project" value="InterPro"/>
</dbReference>
<accession>A2GPB6</accession>
<dbReference type="InterPro" id="IPR010926">
    <property type="entry name" value="Myosin_TH1"/>
</dbReference>
<dbReference type="AlphaFoldDB" id="A2GPB6"/>
<dbReference type="VEuPathDB" id="TrichDB:TVAGG3_0141840"/>
<dbReference type="Pfam" id="PF06017">
    <property type="entry name" value="Myosin_TH1"/>
    <property type="match status" value="1"/>
</dbReference>
<evidence type="ECO:0000259" key="1">
    <source>
        <dbReference type="PROSITE" id="PS51757"/>
    </source>
</evidence>
<keyword evidence="3" id="KW-1185">Reference proteome</keyword>